<keyword evidence="3" id="KW-1185">Reference proteome</keyword>
<dbReference type="AlphaFoldDB" id="A0A239P661"/>
<feature type="transmembrane region" description="Helical" evidence="1">
    <location>
        <begin position="20"/>
        <end position="40"/>
    </location>
</feature>
<keyword evidence="1" id="KW-1133">Transmembrane helix</keyword>
<keyword evidence="1" id="KW-0472">Membrane</keyword>
<evidence type="ECO:0000256" key="1">
    <source>
        <dbReference type="SAM" id="Phobius"/>
    </source>
</evidence>
<gene>
    <name evidence="2" type="ORF">SAMN05421812_114125</name>
</gene>
<dbReference type="RefSeq" id="WP_179266429.1">
    <property type="nucleotide sequence ID" value="NZ_FZPH01000014.1"/>
</dbReference>
<protein>
    <submittedName>
        <fullName evidence="2">Uncharacterized protein</fullName>
    </submittedName>
</protein>
<dbReference type="EMBL" id="FZPH01000014">
    <property type="protein sequence ID" value="SNT62595.1"/>
    <property type="molecule type" value="Genomic_DNA"/>
</dbReference>
<keyword evidence="1" id="KW-0812">Transmembrane</keyword>
<dbReference type="Proteomes" id="UP000198362">
    <property type="component" value="Unassembled WGS sequence"/>
</dbReference>
<accession>A0A239P661</accession>
<proteinExistence type="predicted"/>
<evidence type="ECO:0000313" key="3">
    <source>
        <dbReference type="Proteomes" id="UP000198362"/>
    </source>
</evidence>
<sequence>MWSTIVSAVLVGWSWLPEVTIGLKFATALIVFVLTVPLFVRRVRRWLRRPVRR</sequence>
<name>A0A239P661_9ACTN</name>
<reference evidence="2 3" key="1">
    <citation type="submission" date="2017-06" db="EMBL/GenBank/DDBJ databases">
        <authorList>
            <person name="Kim H.J."/>
            <person name="Triplett B.A."/>
        </authorList>
    </citation>
    <scope>NUCLEOTIDE SEQUENCE [LARGE SCALE GENOMIC DNA]</scope>
    <source>
        <strain evidence="2 3">CGMCC 4.5593</strain>
    </source>
</reference>
<organism evidence="2 3">
    <name type="scientific">Asanoa hainanensis</name>
    <dbReference type="NCBI Taxonomy" id="560556"/>
    <lineage>
        <taxon>Bacteria</taxon>
        <taxon>Bacillati</taxon>
        <taxon>Actinomycetota</taxon>
        <taxon>Actinomycetes</taxon>
        <taxon>Micromonosporales</taxon>
        <taxon>Micromonosporaceae</taxon>
        <taxon>Asanoa</taxon>
    </lineage>
</organism>
<evidence type="ECO:0000313" key="2">
    <source>
        <dbReference type="EMBL" id="SNT62595.1"/>
    </source>
</evidence>